<evidence type="ECO:0000313" key="1">
    <source>
        <dbReference type="EMBL" id="AFZ17692.1"/>
    </source>
</evidence>
<dbReference type="KEGG" id="mic:Mic7113_1835"/>
<keyword evidence="2" id="KW-1185">Reference proteome</keyword>
<protein>
    <submittedName>
        <fullName evidence="1">Uncharacterized protein</fullName>
    </submittedName>
</protein>
<reference evidence="1 2" key="1">
    <citation type="submission" date="2012-06" db="EMBL/GenBank/DDBJ databases">
        <title>Finished chromosome of genome of Microcoleus sp. PCC 7113.</title>
        <authorList>
            <consortium name="US DOE Joint Genome Institute"/>
            <person name="Gugger M."/>
            <person name="Coursin T."/>
            <person name="Rippka R."/>
            <person name="Tandeau De Marsac N."/>
            <person name="Huntemann M."/>
            <person name="Wei C.-L."/>
            <person name="Han J."/>
            <person name="Detter J.C."/>
            <person name="Han C."/>
            <person name="Tapia R."/>
            <person name="Chen A."/>
            <person name="Kyrpides N."/>
            <person name="Mavromatis K."/>
            <person name="Markowitz V."/>
            <person name="Szeto E."/>
            <person name="Ivanova N."/>
            <person name="Pagani I."/>
            <person name="Pati A."/>
            <person name="Goodwin L."/>
            <person name="Nordberg H.P."/>
            <person name="Cantor M.N."/>
            <person name="Hua S.X."/>
            <person name="Woyke T."/>
            <person name="Kerfeld C.A."/>
        </authorList>
    </citation>
    <scope>NUCLEOTIDE SEQUENCE [LARGE SCALE GENOMIC DNA]</scope>
    <source>
        <strain evidence="1 2">PCC 7113</strain>
    </source>
</reference>
<name>K9WDU8_9CYAN</name>
<dbReference type="eggNOG" id="ENOG502ZNW4">
    <property type="taxonomic scope" value="Bacteria"/>
</dbReference>
<organism evidence="1 2">
    <name type="scientific">Allocoleopsis franciscana PCC 7113</name>
    <dbReference type="NCBI Taxonomy" id="1173027"/>
    <lineage>
        <taxon>Bacteria</taxon>
        <taxon>Bacillati</taxon>
        <taxon>Cyanobacteriota</taxon>
        <taxon>Cyanophyceae</taxon>
        <taxon>Coleofasciculales</taxon>
        <taxon>Coleofasciculaceae</taxon>
        <taxon>Allocoleopsis</taxon>
        <taxon>Allocoleopsis franciscana</taxon>
    </lineage>
</organism>
<proteinExistence type="predicted"/>
<dbReference type="RefSeq" id="WP_015181844.1">
    <property type="nucleotide sequence ID" value="NC_019738.1"/>
</dbReference>
<dbReference type="OrthoDB" id="9913191at2"/>
<evidence type="ECO:0000313" key="2">
    <source>
        <dbReference type="Proteomes" id="UP000010471"/>
    </source>
</evidence>
<gene>
    <name evidence="1" type="ORF">Mic7113_1835</name>
</gene>
<dbReference type="AlphaFoldDB" id="K9WDU8"/>
<accession>K9WDU8</accession>
<sequence length="79" mass="9299">MDKLTPQERALRDRILNWQSPTVDDLKNIRILEQMGSQMLESILQYCPHNHERDEAIDCLEILLTWTRKSIVRGNGVDH</sequence>
<dbReference type="HOGENOM" id="CLU_2602123_0_0_3"/>
<dbReference type="Proteomes" id="UP000010471">
    <property type="component" value="Chromosome"/>
</dbReference>
<dbReference type="EMBL" id="CP003630">
    <property type="protein sequence ID" value="AFZ17692.1"/>
    <property type="molecule type" value="Genomic_DNA"/>
</dbReference>